<feature type="repeat" description="WD" evidence="3">
    <location>
        <begin position="95"/>
        <end position="136"/>
    </location>
</feature>
<evidence type="ECO:0000256" key="1">
    <source>
        <dbReference type="ARBA" id="ARBA00022574"/>
    </source>
</evidence>
<proteinExistence type="predicted"/>
<protein>
    <recommendedName>
        <fullName evidence="6">WD40 repeat-like protein</fullName>
    </recommendedName>
</protein>
<dbReference type="Gene3D" id="2.130.10.10">
    <property type="entry name" value="YVTN repeat-like/Quinoprotein amine dehydrogenase"/>
    <property type="match status" value="4"/>
</dbReference>
<dbReference type="Pfam" id="PF00400">
    <property type="entry name" value="WD40"/>
    <property type="match status" value="10"/>
</dbReference>
<accession>A0A0C9U037</accession>
<organism evidence="4 5">
    <name type="scientific">Paxillus involutus ATCC 200175</name>
    <dbReference type="NCBI Taxonomy" id="664439"/>
    <lineage>
        <taxon>Eukaryota</taxon>
        <taxon>Fungi</taxon>
        <taxon>Dikarya</taxon>
        <taxon>Basidiomycota</taxon>
        <taxon>Agaricomycotina</taxon>
        <taxon>Agaricomycetes</taxon>
        <taxon>Agaricomycetidae</taxon>
        <taxon>Boletales</taxon>
        <taxon>Paxilineae</taxon>
        <taxon>Paxillaceae</taxon>
        <taxon>Paxillus</taxon>
    </lineage>
</organism>
<dbReference type="SUPFAM" id="SSF50978">
    <property type="entry name" value="WD40 repeat-like"/>
    <property type="match status" value="2"/>
</dbReference>
<name>A0A0C9U037_PAXIN</name>
<dbReference type="PROSITE" id="PS50082">
    <property type="entry name" value="WD_REPEATS_2"/>
    <property type="match status" value="8"/>
</dbReference>
<gene>
    <name evidence="4" type="ORF">PAXINDRAFT_81653</name>
</gene>
<dbReference type="InterPro" id="IPR020472">
    <property type="entry name" value="WD40_PAC1"/>
</dbReference>
<dbReference type="PANTHER" id="PTHR19848">
    <property type="entry name" value="WD40 REPEAT PROTEIN"/>
    <property type="match status" value="1"/>
</dbReference>
<dbReference type="HOGENOM" id="CLU_000288_6_12_1"/>
<dbReference type="InterPro" id="IPR036322">
    <property type="entry name" value="WD40_repeat_dom_sf"/>
</dbReference>
<dbReference type="Proteomes" id="UP000053647">
    <property type="component" value="Unassembled WGS sequence"/>
</dbReference>
<dbReference type="InterPro" id="IPR015943">
    <property type="entry name" value="WD40/YVTN_repeat-like_dom_sf"/>
</dbReference>
<dbReference type="PANTHER" id="PTHR19848:SF8">
    <property type="entry name" value="F-BOX AND WD REPEAT DOMAIN CONTAINING 7"/>
    <property type="match status" value="1"/>
</dbReference>
<dbReference type="CDD" id="cd00200">
    <property type="entry name" value="WD40"/>
    <property type="match status" value="2"/>
</dbReference>
<feature type="repeat" description="WD" evidence="3">
    <location>
        <begin position="303"/>
        <end position="344"/>
    </location>
</feature>
<keyword evidence="2" id="KW-0677">Repeat</keyword>
<feature type="repeat" description="WD" evidence="3">
    <location>
        <begin position="387"/>
        <end position="428"/>
    </location>
</feature>
<keyword evidence="5" id="KW-1185">Reference proteome</keyword>
<dbReference type="PROSITE" id="PS50294">
    <property type="entry name" value="WD_REPEATS_REGION"/>
    <property type="match status" value="6"/>
</dbReference>
<reference evidence="5" key="2">
    <citation type="submission" date="2015-01" db="EMBL/GenBank/DDBJ databases">
        <title>Evolutionary Origins and Diversification of the Mycorrhizal Mutualists.</title>
        <authorList>
            <consortium name="DOE Joint Genome Institute"/>
            <consortium name="Mycorrhizal Genomics Consortium"/>
            <person name="Kohler A."/>
            <person name="Kuo A."/>
            <person name="Nagy L.G."/>
            <person name="Floudas D."/>
            <person name="Copeland A."/>
            <person name="Barry K.W."/>
            <person name="Cichocki N."/>
            <person name="Veneault-Fourrey C."/>
            <person name="LaButti K."/>
            <person name="Lindquist E.A."/>
            <person name="Lipzen A."/>
            <person name="Lundell T."/>
            <person name="Morin E."/>
            <person name="Murat C."/>
            <person name="Riley R."/>
            <person name="Ohm R."/>
            <person name="Sun H."/>
            <person name="Tunlid A."/>
            <person name="Henrissat B."/>
            <person name="Grigoriev I.V."/>
            <person name="Hibbett D.S."/>
            <person name="Martin F."/>
        </authorList>
    </citation>
    <scope>NUCLEOTIDE SEQUENCE [LARGE SCALE GENOMIC DNA]</scope>
    <source>
        <strain evidence="5">ATCC 200175</strain>
    </source>
</reference>
<evidence type="ECO:0000256" key="3">
    <source>
        <dbReference type="PROSITE-ProRule" id="PRU00221"/>
    </source>
</evidence>
<feature type="repeat" description="WD" evidence="3">
    <location>
        <begin position="12"/>
        <end position="53"/>
    </location>
</feature>
<evidence type="ECO:0000313" key="5">
    <source>
        <dbReference type="Proteomes" id="UP000053647"/>
    </source>
</evidence>
<dbReference type="InterPro" id="IPR001680">
    <property type="entry name" value="WD40_rpt"/>
</dbReference>
<feature type="repeat" description="WD" evidence="3">
    <location>
        <begin position="53"/>
        <end position="94"/>
    </location>
</feature>
<dbReference type="EMBL" id="KN819355">
    <property type="protein sequence ID" value="KIJ13132.1"/>
    <property type="molecule type" value="Genomic_DNA"/>
</dbReference>
<keyword evidence="1 3" id="KW-0853">WD repeat</keyword>
<dbReference type="SMART" id="SM00320">
    <property type="entry name" value="WD40"/>
    <property type="match status" value="14"/>
</dbReference>
<feature type="repeat" description="WD" evidence="3">
    <location>
        <begin position="345"/>
        <end position="386"/>
    </location>
</feature>
<dbReference type="PRINTS" id="PR00320">
    <property type="entry name" value="GPROTEINBRPT"/>
</dbReference>
<reference evidence="4 5" key="1">
    <citation type="submission" date="2014-06" db="EMBL/GenBank/DDBJ databases">
        <authorList>
            <consortium name="DOE Joint Genome Institute"/>
            <person name="Kuo A."/>
            <person name="Kohler A."/>
            <person name="Nagy L.G."/>
            <person name="Floudas D."/>
            <person name="Copeland A."/>
            <person name="Barry K.W."/>
            <person name="Cichocki N."/>
            <person name="Veneault-Fourrey C."/>
            <person name="LaButti K."/>
            <person name="Lindquist E.A."/>
            <person name="Lipzen A."/>
            <person name="Lundell T."/>
            <person name="Morin E."/>
            <person name="Murat C."/>
            <person name="Sun H."/>
            <person name="Tunlid A."/>
            <person name="Henrissat B."/>
            <person name="Grigoriev I.V."/>
            <person name="Hibbett D.S."/>
            <person name="Martin F."/>
            <person name="Nordberg H.P."/>
            <person name="Cantor M.N."/>
            <person name="Hua S.X."/>
        </authorList>
    </citation>
    <scope>NUCLEOTIDE SEQUENCE [LARGE SCALE GENOMIC DNA]</scope>
    <source>
        <strain evidence="4 5">ATCC 200175</strain>
    </source>
</reference>
<feature type="repeat" description="WD" evidence="3">
    <location>
        <begin position="258"/>
        <end position="299"/>
    </location>
</feature>
<dbReference type="AlphaFoldDB" id="A0A0C9U037"/>
<sequence>MNASQSVPVQVLKGYKGRVASVCFYADENKLVSGLVDNTLQIWDRKTGAAQVLSGHTDTVWGVDVSRDGKMVVSGSGDKTVRIWNGESGEMMHIWEGHEKQVQSVQFSLDSSWVVSGSEDETVRVWSVETGELAFEPIKCYGQVDCVRYSPNGDKFASGADSVQIWNAETGVGILSLRNSKVWSLAWTVDGTHVIGGRRGEVTIWNSDDGGQLRTWKAQNGWITALSLSPTATHLVTSNWSENNAFIFDISTGEQVATLEHDGSVRGIAFSPSGQLIATACEDGAVYLWEAPASEDPKTKVILEGHESWVSCVCFYVDENKLVSGSMDKTLRIWDRKTGATQVLSGPHIGWVQDVDVSRGGKMVVSGSVDKIVGIWNGESGEMMHVCEGHRDAVCSVKFSPDSRRVVSGSGDNTIRVWSVETGELVFEPIECYGEVLCVRYSPSGDRIASGADGLQIWNAETGVGVLTILNSSVWSLAWTGDGTHIIGGGYAKVTIWNSDDGGQLCTWKAHDDWITGLSLSPTATHLVTSNWDENIAFIFNISTGEQVAALENDGNVQGVAFSPSGQLIATVCRDTKLYLWEAPVSEDPKTTVSLVPVAFTFKLLPQRTNYSSSRPHHHHSRHSSTYAHESLYLSFTDH</sequence>
<evidence type="ECO:0008006" key="6">
    <source>
        <dbReference type="Google" id="ProtNLM"/>
    </source>
</evidence>
<evidence type="ECO:0000256" key="2">
    <source>
        <dbReference type="ARBA" id="ARBA00022737"/>
    </source>
</evidence>
<feature type="repeat" description="WD" evidence="3">
    <location>
        <begin position="550"/>
        <end position="591"/>
    </location>
</feature>
<dbReference type="OrthoDB" id="10426737at2759"/>
<evidence type="ECO:0000313" key="4">
    <source>
        <dbReference type="EMBL" id="KIJ13132.1"/>
    </source>
</evidence>